<feature type="compositionally biased region" description="Polar residues" evidence="1">
    <location>
        <begin position="356"/>
        <end position="373"/>
    </location>
</feature>
<feature type="compositionally biased region" description="Basic and acidic residues" evidence="1">
    <location>
        <begin position="529"/>
        <end position="540"/>
    </location>
</feature>
<evidence type="ECO:0000313" key="3">
    <source>
        <dbReference type="EMBL" id="KAK7447680.1"/>
    </source>
</evidence>
<feature type="compositionally biased region" description="Basic and acidic residues" evidence="1">
    <location>
        <begin position="416"/>
        <end position="432"/>
    </location>
</feature>
<name>A0ABR1J2U0_9AGAR</name>
<reference evidence="3 4" key="1">
    <citation type="submission" date="2024-01" db="EMBL/GenBank/DDBJ databases">
        <title>A draft genome for the cacao thread blight pathogen Marasmiellus scandens.</title>
        <authorList>
            <person name="Baruah I.K."/>
            <person name="Leung J."/>
            <person name="Bukari Y."/>
            <person name="Amoako-Attah I."/>
            <person name="Meinhardt L.W."/>
            <person name="Bailey B.A."/>
            <person name="Cohen S.P."/>
        </authorList>
    </citation>
    <scope>NUCLEOTIDE SEQUENCE [LARGE SCALE GENOMIC DNA]</scope>
    <source>
        <strain evidence="3 4">GH-19</strain>
    </source>
</reference>
<feature type="domain" description="JmjC" evidence="2">
    <location>
        <begin position="724"/>
        <end position="900"/>
    </location>
</feature>
<dbReference type="Proteomes" id="UP001498398">
    <property type="component" value="Unassembled WGS sequence"/>
</dbReference>
<keyword evidence="4" id="KW-1185">Reference proteome</keyword>
<gene>
    <name evidence="3" type="ORF">VKT23_013936</name>
</gene>
<accession>A0ABR1J2U0</accession>
<sequence length="1114" mass="126149">MLDGLCPDVQSMGRGIENRLRNRLNSRLGLRLRQALGKTYSECSDSDAAEVGFLVSGLQTLDGYTQVEGIGNTRRPEDFEKWEPMPRRPIDLAKMKPTGFKQLQSNDDSDGWPTVFDGVQRRLDTSQHDPRMADSGSSRTVDESNPYLEKQKKVYNNLVKNTSLLESGKMFLNADYILLHLLFLLEGKGYFPTDEEIAERFQVKEKLTHRNLISPLMYLTNLTALIMLPGTTICKNPLKAKTLWELNVRLGNQFPPQVDQIHFAILKELLETARGDNHSSRAFFERVLHTGREIIERDPIQKNWRKFFNCDPNEYLELPLAHGALIESNGSVAGAEGEREKEQVSQHQMEMDQDSNRTTPEPASNDPESQGQTEPVQGEEEPVRGEEEPVQGEEDPVQGEEEPVQGEEEPVQGEEEPVRGEEEPVRGEEEPVRGGQKLVIRFKRGRNVVVDPESEDEDAAGEPSAKRARTSQNAKVVHYSESDSEDDNAGQPIAKRTRFLKRNAAGQPTEKKSMGPRKRKSQDVVSVADRPETRVDDPLDRLGSQRLGLTIPFPEIPRLPASSRQFSSLVFAHRVLLALGFARDTVARYERERIQVQTQSRYPYERLCKLVSEGIQPNFISSISDMQSPSDIFQVSGEKWLEMTRKEKQDMFAAGNILISSSDGKGEPMTLDSLRDIADLRTKYTVHPASLLGSNVLHGSACLQELWDESQREDGHILNALALPPVTFSLGIEDLQSDEFATRQVYGPEMALETCHIFHWVTSWTICATKDAYHPLHVDTHGLATCVGMQKGMKLWIVWCPRDKEVSRDIADVLELFEEQSHLERVDKDKGKNKRVDDGEMGQSRRWTPVLLIIKAGDRFLMQPNTPHCVVSLEDCIAYGLHFYSSSTITLTCIGLCCSFVRLDEITNNDHKEVRRMLVTMLGYWVHEFTCDDYFDRCKVGLSGHIPNILTMTGLNDLVIVINTLDLGSLIWRERYSEQGLADDDWKLERLGFKYAARALLFADTTMQMGLDGKAASVRTYRKGRLIFLVRELLSEISNVGEAEDRAFKEGLRKDFGNDKEFDMMMNNGIIGSMSKPTAELDGWTLVRAEVDEDRVRTIKEKFVKNEKLGSYLD</sequence>
<comment type="caution">
    <text evidence="3">The sequence shown here is derived from an EMBL/GenBank/DDBJ whole genome shotgun (WGS) entry which is preliminary data.</text>
</comment>
<proteinExistence type="predicted"/>
<protein>
    <recommendedName>
        <fullName evidence="2">JmjC domain-containing protein</fullName>
    </recommendedName>
</protein>
<evidence type="ECO:0000256" key="1">
    <source>
        <dbReference type="SAM" id="MobiDB-lite"/>
    </source>
</evidence>
<feature type="compositionally biased region" description="Acidic residues" evidence="1">
    <location>
        <begin position="388"/>
        <end position="415"/>
    </location>
</feature>
<dbReference type="PROSITE" id="PS51184">
    <property type="entry name" value="JMJC"/>
    <property type="match status" value="1"/>
</dbReference>
<dbReference type="InterPro" id="IPR003347">
    <property type="entry name" value="JmjC_dom"/>
</dbReference>
<dbReference type="Gene3D" id="2.60.120.650">
    <property type="entry name" value="Cupin"/>
    <property type="match status" value="1"/>
</dbReference>
<feature type="region of interest" description="Disordered" evidence="1">
    <location>
        <begin position="123"/>
        <end position="146"/>
    </location>
</feature>
<evidence type="ECO:0000313" key="4">
    <source>
        <dbReference type="Proteomes" id="UP001498398"/>
    </source>
</evidence>
<dbReference type="EMBL" id="JBANRG010000040">
    <property type="protein sequence ID" value="KAK7447680.1"/>
    <property type="molecule type" value="Genomic_DNA"/>
</dbReference>
<organism evidence="3 4">
    <name type="scientific">Marasmiellus scandens</name>
    <dbReference type="NCBI Taxonomy" id="2682957"/>
    <lineage>
        <taxon>Eukaryota</taxon>
        <taxon>Fungi</taxon>
        <taxon>Dikarya</taxon>
        <taxon>Basidiomycota</taxon>
        <taxon>Agaricomycotina</taxon>
        <taxon>Agaricomycetes</taxon>
        <taxon>Agaricomycetidae</taxon>
        <taxon>Agaricales</taxon>
        <taxon>Marasmiineae</taxon>
        <taxon>Omphalotaceae</taxon>
        <taxon>Marasmiellus</taxon>
    </lineage>
</organism>
<feature type="region of interest" description="Disordered" evidence="1">
    <location>
        <begin position="333"/>
        <end position="540"/>
    </location>
</feature>
<evidence type="ECO:0000259" key="2">
    <source>
        <dbReference type="PROSITE" id="PS51184"/>
    </source>
</evidence>
<dbReference type="SUPFAM" id="SSF51197">
    <property type="entry name" value="Clavaminate synthase-like"/>
    <property type="match status" value="1"/>
</dbReference>
<feature type="compositionally biased region" description="Basic and acidic residues" evidence="1">
    <location>
        <begin position="123"/>
        <end position="132"/>
    </location>
</feature>